<name>A0A250JCS2_9BACT</name>
<accession>A0A250JCS2</accession>
<dbReference type="GO" id="GO:0022900">
    <property type="term" value="P:electron transport chain"/>
    <property type="evidence" value="ECO:0007669"/>
    <property type="project" value="InterPro"/>
</dbReference>
<reference evidence="3 4" key="1">
    <citation type="submission" date="2017-06" db="EMBL/GenBank/DDBJ databases">
        <title>Sequencing and comparative analysis of myxobacterial genomes.</title>
        <authorList>
            <person name="Rupp O."/>
            <person name="Goesmann A."/>
            <person name="Sogaard-Andersen L."/>
        </authorList>
    </citation>
    <scope>NUCLEOTIDE SEQUENCE [LARGE SCALE GENOMIC DNA]</scope>
    <source>
        <strain evidence="3 4">DSM 52655</strain>
    </source>
</reference>
<organism evidence="3 4">
    <name type="scientific">Cystobacter fuscus</name>
    <dbReference type="NCBI Taxonomy" id="43"/>
    <lineage>
        <taxon>Bacteria</taxon>
        <taxon>Pseudomonadati</taxon>
        <taxon>Myxococcota</taxon>
        <taxon>Myxococcia</taxon>
        <taxon>Myxococcales</taxon>
        <taxon>Cystobacterineae</taxon>
        <taxon>Archangiaceae</taxon>
        <taxon>Cystobacter</taxon>
    </lineage>
</organism>
<gene>
    <name evidence="3" type="ORF">CYFUS_006846</name>
</gene>
<dbReference type="GO" id="GO:0009055">
    <property type="term" value="F:electron transfer activity"/>
    <property type="evidence" value="ECO:0007669"/>
    <property type="project" value="InterPro"/>
</dbReference>
<evidence type="ECO:0000313" key="3">
    <source>
        <dbReference type="EMBL" id="ATB41380.1"/>
    </source>
</evidence>
<dbReference type="GO" id="GO:0005506">
    <property type="term" value="F:iron ion binding"/>
    <property type="evidence" value="ECO:0007669"/>
    <property type="project" value="InterPro"/>
</dbReference>
<feature type="signal peptide" evidence="2">
    <location>
        <begin position="1"/>
        <end position="26"/>
    </location>
</feature>
<dbReference type="SUPFAM" id="SSF47175">
    <property type="entry name" value="Cytochromes"/>
    <property type="match status" value="1"/>
</dbReference>
<dbReference type="EMBL" id="CP022098">
    <property type="protein sequence ID" value="ATB41380.1"/>
    <property type="molecule type" value="Genomic_DNA"/>
</dbReference>
<feature type="chain" id="PRO_5013123501" description="Cytochrome c" evidence="2">
    <location>
        <begin position="27"/>
        <end position="179"/>
    </location>
</feature>
<dbReference type="Proteomes" id="UP000217257">
    <property type="component" value="Chromosome"/>
</dbReference>
<keyword evidence="2" id="KW-0732">Signal</keyword>
<sequence length="179" mass="19760">MKNTPFRVPLVLVGFLSAGFVFHASAAEPEPQKAASSKKPKAEKPKAEAANKESPPSSLGKPDYLPEQARSLLRQKMERHGQDARDLMYGVTLLQYDVARAAAKHISAEPRIIRPLPGGEADLNALLPERFFVLQDEARLRARAVSEAAEKRDDKALAESYGRLVETCVACHSTYLNHR</sequence>
<dbReference type="KEGG" id="cfus:CYFUS_006846"/>
<evidence type="ECO:0008006" key="5">
    <source>
        <dbReference type="Google" id="ProtNLM"/>
    </source>
</evidence>
<dbReference type="InterPro" id="IPR010980">
    <property type="entry name" value="Cyt_c/b562"/>
</dbReference>
<dbReference type="Gene3D" id="1.20.120.10">
    <property type="entry name" value="Cytochrome c/b562"/>
    <property type="match status" value="1"/>
</dbReference>
<feature type="region of interest" description="Disordered" evidence="1">
    <location>
        <begin position="28"/>
        <end position="64"/>
    </location>
</feature>
<dbReference type="RefSeq" id="WP_095989112.1">
    <property type="nucleotide sequence ID" value="NZ_CP022098.1"/>
</dbReference>
<proteinExistence type="predicted"/>
<protein>
    <recommendedName>
        <fullName evidence="5">Cytochrome c</fullName>
    </recommendedName>
</protein>
<evidence type="ECO:0000256" key="2">
    <source>
        <dbReference type="SAM" id="SignalP"/>
    </source>
</evidence>
<evidence type="ECO:0000256" key="1">
    <source>
        <dbReference type="SAM" id="MobiDB-lite"/>
    </source>
</evidence>
<feature type="compositionally biased region" description="Basic and acidic residues" evidence="1">
    <location>
        <begin position="40"/>
        <end position="51"/>
    </location>
</feature>
<dbReference type="AlphaFoldDB" id="A0A250JCS2"/>
<evidence type="ECO:0000313" key="4">
    <source>
        <dbReference type="Proteomes" id="UP000217257"/>
    </source>
</evidence>
<dbReference type="GO" id="GO:0020037">
    <property type="term" value="F:heme binding"/>
    <property type="evidence" value="ECO:0007669"/>
    <property type="project" value="InterPro"/>
</dbReference>